<dbReference type="EMBL" id="LAZR01001033">
    <property type="protein sequence ID" value="KKN52111.1"/>
    <property type="molecule type" value="Genomic_DNA"/>
</dbReference>
<sequence>MGFPINKSRNIVWEKPVDRLTDNAIDFTNDGATCSFKVYSTNEESVLIAVVSSGVTLSVADAGKFTIGEICEIEQDDSIMHDGGAITAIDTTANTVGITNAITATCGIDRRVRTRLGNSINMLEFGEAKIGSARYGFLGILAWNHPGLKVGKEIEIRKIFIFGAIHITDSLCGIVVDNCIDV</sequence>
<gene>
    <name evidence="1" type="ORF">LCGC14_0615850</name>
</gene>
<reference evidence="1" key="1">
    <citation type="journal article" date="2015" name="Nature">
        <title>Complex archaea that bridge the gap between prokaryotes and eukaryotes.</title>
        <authorList>
            <person name="Spang A."/>
            <person name="Saw J.H."/>
            <person name="Jorgensen S.L."/>
            <person name="Zaremba-Niedzwiedzka K."/>
            <person name="Martijn J."/>
            <person name="Lind A.E."/>
            <person name="van Eijk R."/>
            <person name="Schleper C."/>
            <person name="Guy L."/>
            <person name="Ettema T.J."/>
        </authorList>
    </citation>
    <scope>NUCLEOTIDE SEQUENCE</scope>
</reference>
<evidence type="ECO:0000313" key="1">
    <source>
        <dbReference type="EMBL" id="KKN52111.1"/>
    </source>
</evidence>
<name>A0A0F9TSK6_9ZZZZ</name>
<accession>A0A0F9TSK6</accession>
<protein>
    <submittedName>
        <fullName evidence="1">Uncharacterized protein</fullName>
    </submittedName>
</protein>
<proteinExistence type="predicted"/>
<comment type="caution">
    <text evidence="1">The sequence shown here is derived from an EMBL/GenBank/DDBJ whole genome shotgun (WGS) entry which is preliminary data.</text>
</comment>
<dbReference type="AlphaFoldDB" id="A0A0F9TSK6"/>
<organism evidence="1">
    <name type="scientific">marine sediment metagenome</name>
    <dbReference type="NCBI Taxonomy" id="412755"/>
    <lineage>
        <taxon>unclassified sequences</taxon>
        <taxon>metagenomes</taxon>
        <taxon>ecological metagenomes</taxon>
    </lineage>
</organism>